<keyword evidence="2" id="KW-1185">Reference proteome</keyword>
<sequence length="107" mass="12324">MGFAYEDFGKELEDKNDGDYGCEYDGGYGGYDDSHDQELYGNESYYSRGEYERNVEHSSNTDKKALVVAPMMMKEHVKGLTLTPRVKMVPMMKLEHITLPTPRMKVR</sequence>
<name>A0AAN8SZX9_SOLBU</name>
<dbReference type="Proteomes" id="UP001371456">
    <property type="component" value="Unassembled WGS sequence"/>
</dbReference>
<protein>
    <submittedName>
        <fullName evidence="1">Uncharacterized protein</fullName>
    </submittedName>
</protein>
<gene>
    <name evidence="1" type="ORF">RDI58_026952</name>
</gene>
<reference evidence="1 2" key="1">
    <citation type="submission" date="2024-02" db="EMBL/GenBank/DDBJ databases">
        <title>de novo genome assembly of Solanum bulbocastanum strain 11H21.</title>
        <authorList>
            <person name="Hosaka A.J."/>
        </authorList>
    </citation>
    <scope>NUCLEOTIDE SEQUENCE [LARGE SCALE GENOMIC DNA]</scope>
    <source>
        <tissue evidence="1">Young leaves</tissue>
    </source>
</reference>
<accession>A0AAN8SZX9</accession>
<dbReference type="AlphaFoldDB" id="A0AAN8SZX9"/>
<evidence type="ECO:0000313" key="2">
    <source>
        <dbReference type="Proteomes" id="UP001371456"/>
    </source>
</evidence>
<proteinExistence type="predicted"/>
<organism evidence="1 2">
    <name type="scientific">Solanum bulbocastanum</name>
    <name type="common">Wild potato</name>
    <dbReference type="NCBI Taxonomy" id="147425"/>
    <lineage>
        <taxon>Eukaryota</taxon>
        <taxon>Viridiplantae</taxon>
        <taxon>Streptophyta</taxon>
        <taxon>Embryophyta</taxon>
        <taxon>Tracheophyta</taxon>
        <taxon>Spermatophyta</taxon>
        <taxon>Magnoliopsida</taxon>
        <taxon>eudicotyledons</taxon>
        <taxon>Gunneridae</taxon>
        <taxon>Pentapetalae</taxon>
        <taxon>asterids</taxon>
        <taxon>lamiids</taxon>
        <taxon>Solanales</taxon>
        <taxon>Solanaceae</taxon>
        <taxon>Solanoideae</taxon>
        <taxon>Solaneae</taxon>
        <taxon>Solanum</taxon>
    </lineage>
</organism>
<evidence type="ECO:0000313" key="1">
    <source>
        <dbReference type="EMBL" id="KAK6775951.1"/>
    </source>
</evidence>
<comment type="caution">
    <text evidence="1">The sequence shown here is derived from an EMBL/GenBank/DDBJ whole genome shotgun (WGS) entry which is preliminary data.</text>
</comment>
<dbReference type="EMBL" id="JBANQN010000011">
    <property type="protein sequence ID" value="KAK6775951.1"/>
    <property type="molecule type" value="Genomic_DNA"/>
</dbReference>